<accession>A0A086J1J9</accession>
<feature type="transmembrane region" description="Helical" evidence="1">
    <location>
        <begin position="218"/>
        <end position="240"/>
    </location>
</feature>
<evidence type="ECO:0000313" key="2">
    <source>
        <dbReference type="EMBL" id="KFG26017.1"/>
    </source>
</evidence>
<comment type="caution">
    <text evidence="2">The sequence shown here is derived from an EMBL/GenBank/DDBJ whole genome shotgun (WGS) entry which is preliminary data.</text>
</comment>
<feature type="transmembrane region" description="Helical" evidence="1">
    <location>
        <begin position="85"/>
        <end position="108"/>
    </location>
</feature>
<evidence type="ECO:0000256" key="1">
    <source>
        <dbReference type="SAM" id="Phobius"/>
    </source>
</evidence>
<feature type="transmembrane region" description="Helical" evidence="1">
    <location>
        <begin position="168"/>
        <end position="185"/>
    </location>
</feature>
<dbReference type="AlphaFoldDB" id="A0A086J1J9"/>
<feature type="transmembrane region" description="Helical" evidence="1">
    <location>
        <begin position="191"/>
        <end position="209"/>
    </location>
</feature>
<protein>
    <submittedName>
        <fullName evidence="2">Uncharacterized protein</fullName>
    </submittedName>
</protein>
<feature type="transmembrane region" description="Helical" evidence="1">
    <location>
        <begin position="62"/>
        <end position="78"/>
    </location>
</feature>
<keyword evidence="1" id="KW-0472">Membrane</keyword>
<gene>
    <name evidence="2" type="ORF">NESG_01129</name>
</gene>
<sequence length="309" mass="35683">MKADATDYYLKKTISNKLITIILIIATVIVLHIAFNCIIFFIDFDDNISLIYLEIGSEIISHQNITILYSLIIIQGLLKRDIFEIFFATLVLTITSLIYISGMFTLTFEAVTVLYVINSVSIVLGGIVLIFILCFTYELRSDIEWFYYKSFGPGYNARIAIERTTDTFFKLTIQVFLSMIVQNYYFSDNRIFIIFEMFMYAILLFSNALEHSVKKFNIYLRSLTLISALVLCIFHIMQFVDIDVSEDGFSSIIKHSTRTLAVHQILKLCLQMALLGIYAILLIVHTLCQVNGWGLRVDVDSKERKRFFI</sequence>
<dbReference type="EMBL" id="AKIJ01000003">
    <property type="protein sequence ID" value="KFG26017.1"/>
    <property type="molecule type" value="Genomic_DNA"/>
</dbReference>
<keyword evidence="1" id="KW-0812">Transmembrane</keyword>
<dbReference type="HOGENOM" id="CLU_903417_0_0_1"/>
<dbReference type="OrthoDB" id="2191291at2759"/>
<dbReference type="RefSeq" id="XP_052904572.1">
    <property type="nucleotide sequence ID" value="XM_053048767.1"/>
</dbReference>
<reference evidence="2 3" key="1">
    <citation type="journal article" date="2014" name="Genome Announc.">
        <title>Genome Sequence of the Microsporidian Species Nematocida sp1 Strain ERTm6 (ATCC PRA-372).</title>
        <authorList>
            <person name="Bakowski M.A."/>
            <person name="Priest M."/>
            <person name="Young S."/>
            <person name="Cuomo C.A."/>
            <person name="Troemel E.R."/>
        </authorList>
    </citation>
    <scope>NUCLEOTIDE SEQUENCE [LARGE SCALE GENOMIC DNA]</scope>
    <source>
        <strain evidence="2 3">ERTm6</strain>
    </source>
</reference>
<dbReference type="GeneID" id="77676102"/>
<evidence type="ECO:0000313" key="3">
    <source>
        <dbReference type="Proteomes" id="UP000054524"/>
    </source>
</evidence>
<feature type="transmembrane region" description="Helical" evidence="1">
    <location>
        <begin position="21"/>
        <end position="42"/>
    </location>
</feature>
<keyword evidence="1" id="KW-1133">Transmembrane helix</keyword>
<keyword evidence="3" id="KW-1185">Reference proteome</keyword>
<organism evidence="2 3">
    <name type="scientific">Nematocida ausubeli (strain ATCC PRA-371 / ERTm2)</name>
    <name type="common">Nematode killer fungus</name>
    <dbReference type="NCBI Taxonomy" id="1913371"/>
    <lineage>
        <taxon>Eukaryota</taxon>
        <taxon>Fungi</taxon>
        <taxon>Fungi incertae sedis</taxon>
        <taxon>Microsporidia</taxon>
        <taxon>Nematocida</taxon>
    </lineage>
</organism>
<name>A0A086J1J9_NEMA1</name>
<feature type="transmembrane region" description="Helical" evidence="1">
    <location>
        <begin position="114"/>
        <end position="137"/>
    </location>
</feature>
<feature type="transmembrane region" description="Helical" evidence="1">
    <location>
        <begin position="260"/>
        <end position="284"/>
    </location>
</feature>
<proteinExistence type="predicted"/>
<dbReference type="Proteomes" id="UP000054524">
    <property type="component" value="Unassembled WGS sequence"/>
</dbReference>